<keyword evidence="13" id="KW-0539">Nucleus</keyword>
<keyword evidence="12" id="KW-0206">Cytoskeleton</keyword>
<evidence type="ECO:0000256" key="16">
    <source>
        <dbReference type="ARBA" id="ARBA00030568"/>
    </source>
</evidence>
<keyword evidence="18" id="KW-1185">Reference proteome</keyword>
<evidence type="ECO:0000256" key="12">
    <source>
        <dbReference type="ARBA" id="ARBA00023212"/>
    </source>
</evidence>
<evidence type="ECO:0000256" key="14">
    <source>
        <dbReference type="ARBA" id="ARBA00023306"/>
    </source>
</evidence>
<reference evidence="17 18" key="1">
    <citation type="submission" date="2018-06" db="EMBL/GenBank/DDBJ databases">
        <title>Comparative genomics reveals the genomic features of Rhizophagus irregularis, R. cerebriforme, R. diaphanum and Gigaspora rosea, and their symbiotic lifestyle signature.</title>
        <authorList>
            <person name="Morin E."/>
            <person name="San Clemente H."/>
            <person name="Chen E.C.H."/>
            <person name="De La Providencia I."/>
            <person name="Hainaut M."/>
            <person name="Kuo A."/>
            <person name="Kohler A."/>
            <person name="Murat C."/>
            <person name="Tang N."/>
            <person name="Roy S."/>
            <person name="Loubradou J."/>
            <person name="Henrissat B."/>
            <person name="Grigoriev I.V."/>
            <person name="Corradi N."/>
            <person name="Roux C."/>
            <person name="Martin F.M."/>
        </authorList>
    </citation>
    <scope>NUCLEOTIDE SEQUENCE [LARGE SCALE GENOMIC DNA]</scope>
    <source>
        <strain evidence="17 18">DAOM 227022</strain>
    </source>
</reference>
<keyword evidence="6" id="KW-0158">Chromosome</keyword>
<evidence type="ECO:0000256" key="10">
    <source>
        <dbReference type="ARBA" id="ARBA00022776"/>
    </source>
</evidence>
<evidence type="ECO:0000256" key="7">
    <source>
        <dbReference type="ARBA" id="ARBA00022490"/>
    </source>
</evidence>
<dbReference type="PANTHER" id="PTHR28036:SF1">
    <property type="entry name" value="DASH COMPLEX SUBUNIT DAD2"/>
    <property type="match status" value="1"/>
</dbReference>
<dbReference type="GO" id="GO:0042729">
    <property type="term" value="C:DASH complex"/>
    <property type="evidence" value="ECO:0007669"/>
    <property type="project" value="InterPro"/>
</dbReference>
<accession>A0A397TK43</accession>
<evidence type="ECO:0000256" key="1">
    <source>
        <dbReference type="ARBA" id="ARBA00004123"/>
    </source>
</evidence>
<sequence length="93" mass="10578">LLTQKIQEKQQEYDNLLILKNTSQNLSDYFDQLADNIEELNSGCEAVATILRNWQTVFRTILLAEETPKSNVPESQMPVVVRIPMKPAETGSK</sequence>
<dbReference type="GO" id="GO:0051301">
    <property type="term" value="P:cell division"/>
    <property type="evidence" value="ECO:0007669"/>
    <property type="project" value="UniProtKB-KW"/>
</dbReference>
<keyword evidence="11" id="KW-0995">Kinetochore</keyword>
<keyword evidence="15" id="KW-0137">Centromere</keyword>
<comment type="subcellular location">
    <subcellularLocation>
        <location evidence="3">Chromosome</location>
        <location evidence="3">Centromere</location>
        <location evidence="3">Kinetochore</location>
    </subcellularLocation>
    <subcellularLocation>
        <location evidence="2">Cytoplasm</location>
        <location evidence="2">Cytoskeleton</location>
        <location evidence="2">Spindle</location>
    </subcellularLocation>
    <subcellularLocation>
        <location evidence="1">Nucleus</location>
    </subcellularLocation>
</comment>
<keyword evidence="9" id="KW-0493">Microtubule</keyword>
<evidence type="ECO:0000256" key="6">
    <source>
        <dbReference type="ARBA" id="ARBA00022454"/>
    </source>
</evidence>
<keyword evidence="8" id="KW-0132">Cell division</keyword>
<dbReference type="GO" id="GO:0000278">
    <property type="term" value="P:mitotic cell cycle"/>
    <property type="evidence" value="ECO:0007669"/>
    <property type="project" value="InterPro"/>
</dbReference>
<keyword evidence="10" id="KW-0498">Mitosis</keyword>
<feature type="non-terminal residue" evidence="17">
    <location>
        <position position="1"/>
    </location>
</feature>
<evidence type="ECO:0000256" key="11">
    <source>
        <dbReference type="ARBA" id="ARBA00022838"/>
    </source>
</evidence>
<evidence type="ECO:0000256" key="4">
    <source>
        <dbReference type="ARBA" id="ARBA00005501"/>
    </source>
</evidence>
<dbReference type="OrthoDB" id="3230169at2759"/>
<evidence type="ECO:0000256" key="13">
    <source>
        <dbReference type="ARBA" id="ARBA00023242"/>
    </source>
</evidence>
<protein>
    <recommendedName>
        <fullName evidence="5">DASH complex subunit DAD2</fullName>
    </recommendedName>
    <alternativeName>
        <fullName evidence="16">Outer kinetochore protein DAD2</fullName>
    </alternativeName>
</protein>
<evidence type="ECO:0000256" key="15">
    <source>
        <dbReference type="ARBA" id="ARBA00023328"/>
    </source>
</evidence>
<keyword evidence="14" id="KW-0131">Cell cycle</keyword>
<dbReference type="GO" id="GO:0044732">
    <property type="term" value="C:mitotic spindle pole body"/>
    <property type="evidence" value="ECO:0007669"/>
    <property type="project" value="TreeGrafter"/>
</dbReference>
<dbReference type="Proteomes" id="UP000265703">
    <property type="component" value="Unassembled WGS sequence"/>
</dbReference>
<dbReference type="InterPro" id="IPR013963">
    <property type="entry name" value="DASH_Dad2"/>
</dbReference>
<comment type="similarity">
    <text evidence="4">Belongs to the DASH complex DAD2 family.</text>
</comment>
<evidence type="ECO:0000256" key="9">
    <source>
        <dbReference type="ARBA" id="ARBA00022701"/>
    </source>
</evidence>
<organism evidence="17 18">
    <name type="scientific">Glomus cerebriforme</name>
    <dbReference type="NCBI Taxonomy" id="658196"/>
    <lineage>
        <taxon>Eukaryota</taxon>
        <taxon>Fungi</taxon>
        <taxon>Fungi incertae sedis</taxon>
        <taxon>Mucoromycota</taxon>
        <taxon>Glomeromycotina</taxon>
        <taxon>Glomeromycetes</taxon>
        <taxon>Glomerales</taxon>
        <taxon>Glomeraceae</taxon>
        <taxon>Glomus</taxon>
    </lineage>
</organism>
<evidence type="ECO:0000313" key="18">
    <source>
        <dbReference type="Proteomes" id="UP000265703"/>
    </source>
</evidence>
<gene>
    <name evidence="17" type="ORF">C1645_814878</name>
</gene>
<evidence type="ECO:0000313" key="17">
    <source>
        <dbReference type="EMBL" id="RIA96837.1"/>
    </source>
</evidence>
<dbReference type="Pfam" id="PF08654">
    <property type="entry name" value="DASH_Dad2"/>
    <property type="match status" value="1"/>
</dbReference>
<dbReference type="AlphaFoldDB" id="A0A397TK43"/>
<dbReference type="PANTHER" id="PTHR28036">
    <property type="entry name" value="DASH COMPLEX SUBUNIT DAD2"/>
    <property type="match status" value="1"/>
</dbReference>
<dbReference type="GO" id="GO:1990023">
    <property type="term" value="C:mitotic spindle midzone"/>
    <property type="evidence" value="ECO:0007669"/>
    <property type="project" value="TreeGrafter"/>
</dbReference>
<name>A0A397TK43_9GLOM</name>
<evidence type="ECO:0000256" key="8">
    <source>
        <dbReference type="ARBA" id="ARBA00022618"/>
    </source>
</evidence>
<dbReference type="GO" id="GO:0005874">
    <property type="term" value="C:microtubule"/>
    <property type="evidence" value="ECO:0007669"/>
    <property type="project" value="UniProtKB-KW"/>
</dbReference>
<dbReference type="GO" id="GO:0008608">
    <property type="term" value="P:attachment of spindle microtubules to kinetochore"/>
    <property type="evidence" value="ECO:0007669"/>
    <property type="project" value="TreeGrafter"/>
</dbReference>
<comment type="caution">
    <text evidence="17">The sequence shown here is derived from an EMBL/GenBank/DDBJ whole genome shotgun (WGS) entry which is preliminary data.</text>
</comment>
<evidence type="ECO:0000256" key="3">
    <source>
        <dbReference type="ARBA" id="ARBA00004629"/>
    </source>
</evidence>
<keyword evidence="7" id="KW-0963">Cytoplasm</keyword>
<proteinExistence type="inferred from homology"/>
<evidence type="ECO:0000256" key="5">
    <source>
        <dbReference type="ARBA" id="ARBA00020260"/>
    </source>
</evidence>
<evidence type="ECO:0000256" key="2">
    <source>
        <dbReference type="ARBA" id="ARBA00004186"/>
    </source>
</evidence>
<dbReference type="EMBL" id="QKYT01000038">
    <property type="protein sequence ID" value="RIA96837.1"/>
    <property type="molecule type" value="Genomic_DNA"/>
</dbReference>